<proteinExistence type="inferred from homology"/>
<evidence type="ECO:0000313" key="5">
    <source>
        <dbReference type="EMBL" id="KAJ7010364.1"/>
    </source>
</evidence>
<comment type="similarity">
    <text evidence="2">Belongs to the SNU66/SART1 family.</text>
</comment>
<protein>
    <submittedName>
        <fullName evidence="5">Uncharacterized protein</fullName>
    </submittedName>
</protein>
<reference evidence="5 6" key="1">
    <citation type="journal article" date="2023" name="Mol. Ecol. Resour.">
        <title>Chromosome-level genome assembly of a triploid poplar Populus alba 'Berolinensis'.</title>
        <authorList>
            <person name="Chen S."/>
            <person name="Yu Y."/>
            <person name="Wang X."/>
            <person name="Wang S."/>
            <person name="Zhang T."/>
            <person name="Zhou Y."/>
            <person name="He R."/>
            <person name="Meng N."/>
            <person name="Wang Y."/>
            <person name="Liu W."/>
            <person name="Liu Z."/>
            <person name="Liu J."/>
            <person name="Guo Q."/>
            <person name="Huang H."/>
            <person name="Sederoff R.R."/>
            <person name="Wang G."/>
            <person name="Qu G."/>
            <person name="Chen S."/>
        </authorList>
    </citation>
    <scope>NUCLEOTIDE SEQUENCE [LARGE SCALE GENOMIC DNA]</scope>
    <source>
        <strain evidence="5">SC-2020</strain>
    </source>
</reference>
<evidence type="ECO:0000256" key="3">
    <source>
        <dbReference type="ARBA" id="ARBA00023242"/>
    </source>
</evidence>
<evidence type="ECO:0000313" key="6">
    <source>
        <dbReference type="Proteomes" id="UP001164929"/>
    </source>
</evidence>
<keyword evidence="6" id="KW-1185">Reference proteome</keyword>
<feature type="compositionally biased region" description="Basic and acidic residues" evidence="4">
    <location>
        <begin position="262"/>
        <end position="281"/>
    </location>
</feature>
<dbReference type="Pfam" id="PF03343">
    <property type="entry name" value="SART-1"/>
    <property type="match status" value="1"/>
</dbReference>
<name>A0AAD6RJW6_9ROSI</name>
<dbReference type="EMBL" id="JAQIZT010000001">
    <property type="protein sequence ID" value="KAJ7010364.1"/>
    <property type="molecule type" value="Genomic_DNA"/>
</dbReference>
<gene>
    <name evidence="5" type="ORF">NC653_000951</name>
</gene>
<dbReference type="GO" id="GO:0045292">
    <property type="term" value="P:mRNA cis splicing, via spliceosome"/>
    <property type="evidence" value="ECO:0007669"/>
    <property type="project" value="TreeGrafter"/>
</dbReference>
<evidence type="ECO:0000256" key="1">
    <source>
        <dbReference type="ARBA" id="ARBA00004123"/>
    </source>
</evidence>
<evidence type="ECO:0000256" key="2">
    <source>
        <dbReference type="ARBA" id="ARBA00006076"/>
    </source>
</evidence>
<dbReference type="PANTHER" id="PTHR14152">
    <property type="entry name" value="SQUAMOUS CELL CARCINOMA ANTIGEN RECOGNISED BY CYTOTOXIC T LYMPHOCYTES"/>
    <property type="match status" value="1"/>
</dbReference>
<sequence>MFSLRMKEERTKKKPESVSDVLAWVGRSRKIEENKYAAKERAKHLSKILRSRTILVKETVMMRKQTSIMLVLDGLDKVLEGGAVVLTLKDQNILADGDINEEVDMLENVEIGEQKRRDGAYKAAKKKTGIYDDKFNDDPASEKKMLPQYDDANADEGVTLDERAASLVKQRKSWRRYTGLSFKYRLRRYLRKRLQGTSTSARLEDLNSSGKISSDYFTHEEMLQFKKPKKKKSLRKKDKLDIDALEAEAVSAGLGIGDLGSRKDGRRQAIREERERSEAEMRNNAYQSAYAKADEASKSLRLEQTLQTKVEEEENLVFADDEEDLYKSLERARKLALKKQEAEASGPLAIAHLASTTLSSQIADDKNPETGDNLCCIGFAIAQQYADQTILHILCLAAQPFMAIQEVHKPDNEDVFMDEDEPPRVSDEEQKDEAGGWMEVPDNSKDENPVNEDEEIVPDETIHEVAVGKDYLVH</sequence>
<dbReference type="AlphaFoldDB" id="A0AAD6RJW6"/>
<comment type="subcellular location">
    <subcellularLocation>
        <location evidence="1">Nucleus</location>
    </subcellularLocation>
</comment>
<feature type="compositionally biased region" description="Basic and acidic residues" evidence="4">
    <location>
        <begin position="422"/>
        <end position="434"/>
    </location>
</feature>
<feature type="region of interest" description="Disordered" evidence="4">
    <location>
        <begin position="262"/>
        <end position="283"/>
    </location>
</feature>
<accession>A0AAD6RJW6</accession>
<organism evidence="5 6">
    <name type="scientific">Populus alba x Populus x berolinensis</name>
    <dbReference type="NCBI Taxonomy" id="444605"/>
    <lineage>
        <taxon>Eukaryota</taxon>
        <taxon>Viridiplantae</taxon>
        <taxon>Streptophyta</taxon>
        <taxon>Embryophyta</taxon>
        <taxon>Tracheophyta</taxon>
        <taxon>Spermatophyta</taxon>
        <taxon>Magnoliopsida</taxon>
        <taxon>eudicotyledons</taxon>
        <taxon>Gunneridae</taxon>
        <taxon>Pentapetalae</taxon>
        <taxon>rosids</taxon>
        <taxon>fabids</taxon>
        <taxon>Malpighiales</taxon>
        <taxon>Salicaceae</taxon>
        <taxon>Saliceae</taxon>
        <taxon>Populus</taxon>
    </lineage>
</organism>
<feature type="compositionally biased region" description="Acidic residues" evidence="4">
    <location>
        <begin position="449"/>
        <end position="458"/>
    </location>
</feature>
<dbReference type="InterPro" id="IPR005011">
    <property type="entry name" value="SNU66/SART1"/>
</dbReference>
<comment type="caution">
    <text evidence="5">The sequence shown here is derived from an EMBL/GenBank/DDBJ whole genome shotgun (WGS) entry which is preliminary data.</text>
</comment>
<dbReference type="PANTHER" id="PTHR14152:SF5">
    <property type="entry name" value="U4_U6.U5 TRI-SNRNP-ASSOCIATED PROTEIN 1"/>
    <property type="match status" value="1"/>
</dbReference>
<dbReference type="GO" id="GO:0046540">
    <property type="term" value="C:U4/U6 x U5 tri-snRNP complex"/>
    <property type="evidence" value="ECO:0007669"/>
    <property type="project" value="TreeGrafter"/>
</dbReference>
<keyword evidence="3" id="KW-0539">Nucleus</keyword>
<dbReference type="Proteomes" id="UP001164929">
    <property type="component" value="Chromosome 1"/>
</dbReference>
<feature type="region of interest" description="Disordered" evidence="4">
    <location>
        <begin position="415"/>
        <end position="458"/>
    </location>
</feature>
<evidence type="ECO:0000256" key="4">
    <source>
        <dbReference type="SAM" id="MobiDB-lite"/>
    </source>
</evidence>
<dbReference type="GO" id="GO:0000481">
    <property type="term" value="P:maturation of 5S rRNA"/>
    <property type="evidence" value="ECO:0007669"/>
    <property type="project" value="TreeGrafter"/>
</dbReference>